<evidence type="ECO:0000259" key="4">
    <source>
        <dbReference type="PROSITE" id="PS50069"/>
    </source>
</evidence>
<evidence type="ECO:0000256" key="2">
    <source>
        <dbReference type="PROSITE-ProRule" id="PRU00330"/>
    </source>
</evidence>
<dbReference type="SUPFAM" id="SSF46785">
    <property type="entry name" value="Winged helix' DNA-binding domain"/>
    <property type="match status" value="1"/>
</dbReference>
<dbReference type="InterPro" id="IPR036317">
    <property type="entry name" value="Cullin_homology_sf"/>
</dbReference>
<dbReference type="InterPro" id="IPR016158">
    <property type="entry name" value="Cullin_homology"/>
</dbReference>
<organism evidence="5 6">
    <name type="scientific">Oldenlandia corymbosa var. corymbosa</name>
    <dbReference type="NCBI Taxonomy" id="529605"/>
    <lineage>
        <taxon>Eukaryota</taxon>
        <taxon>Viridiplantae</taxon>
        <taxon>Streptophyta</taxon>
        <taxon>Embryophyta</taxon>
        <taxon>Tracheophyta</taxon>
        <taxon>Spermatophyta</taxon>
        <taxon>Magnoliopsida</taxon>
        <taxon>eudicotyledons</taxon>
        <taxon>Gunneridae</taxon>
        <taxon>Pentapetalae</taxon>
        <taxon>asterids</taxon>
        <taxon>lamiids</taxon>
        <taxon>Gentianales</taxon>
        <taxon>Rubiaceae</taxon>
        <taxon>Rubioideae</taxon>
        <taxon>Spermacoceae</taxon>
        <taxon>Hedyotis-Oldenlandia complex</taxon>
        <taxon>Oldenlandia</taxon>
    </lineage>
</organism>
<dbReference type="Pfam" id="PF26557">
    <property type="entry name" value="Cullin_AB"/>
    <property type="match status" value="1"/>
</dbReference>
<dbReference type="EMBL" id="OX459122">
    <property type="protein sequence ID" value="CAI9107936.1"/>
    <property type="molecule type" value="Genomic_DNA"/>
</dbReference>
<dbReference type="InterPro" id="IPR019559">
    <property type="entry name" value="Cullin_neddylation_domain"/>
</dbReference>
<name>A0AAV1DJ92_OLDCO</name>
<dbReference type="InterPro" id="IPR036388">
    <property type="entry name" value="WH-like_DNA-bd_sf"/>
</dbReference>
<dbReference type="GO" id="GO:0006511">
    <property type="term" value="P:ubiquitin-dependent protein catabolic process"/>
    <property type="evidence" value="ECO:0007669"/>
    <property type="project" value="InterPro"/>
</dbReference>
<comment type="similarity">
    <text evidence="1 2 3">Belongs to the cullin family.</text>
</comment>
<proteinExistence type="inferred from homology"/>
<evidence type="ECO:0000256" key="3">
    <source>
        <dbReference type="RuleBase" id="RU003829"/>
    </source>
</evidence>
<dbReference type="PROSITE" id="PS50069">
    <property type="entry name" value="CULLIN_2"/>
    <property type="match status" value="1"/>
</dbReference>
<dbReference type="Gene3D" id="3.30.230.130">
    <property type="entry name" value="Cullin, Chain C, Domain 2"/>
    <property type="match status" value="1"/>
</dbReference>
<feature type="domain" description="Cullin family profile" evidence="4">
    <location>
        <begin position="362"/>
        <end position="545"/>
    </location>
</feature>
<dbReference type="GO" id="GO:0031625">
    <property type="term" value="F:ubiquitin protein ligase binding"/>
    <property type="evidence" value="ECO:0007669"/>
    <property type="project" value="InterPro"/>
</dbReference>
<protein>
    <submittedName>
        <fullName evidence="5">OLC1v1007421C1</fullName>
    </submittedName>
</protein>
<dbReference type="InterPro" id="IPR016159">
    <property type="entry name" value="Cullin_repeat-like_dom_sf"/>
</dbReference>
<dbReference type="SUPFAM" id="SSF75632">
    <property type="entry name" value="Cullin homology domain"/>
    <property type="match status" value="1"/>
</dbReference>
<dbReference type="Proteomes" id="UP001161247">
    <property type="component" value="Chromosome 5"/>
</dbReference>
<keyword evidence="6" id="KW-1185">Reference proteome</keyword>
<evidence type="ECO:0000256" key="1">
    <source>
        <dbReference type="ARBA" id="ARBA00006019"/>
    </source>
</evidence>
<dbReference type="SUPFAM" id="SSF74788">
    <property type="entry name" value="Cullin repeat-like"/>
    <property type="match status" value="1"/>
</dbReference>
<dbReference type="FunFam" id="1.10.10.10:FF:000503">
    <property type="entry name" value="Cullin-1"/>
    <property type="match status" value="1"/>
</dbReference>
<dbReference type="SMART" id="SM00884">
    <property type="entry name" value="Cullin_Nedd8"/>
    <property type="match status" value="1"/>
</dbReference>
<accession>A0AAV1DJ92</accession>
<gene>
    <name evidence="5" type="ORF">OLC1_LOCUS16124</name>
</gene>
<dbReference type="Gene3D" id="1.10.10.10">
    <property type="entry name" value="Winged helix-like DNA-binding domain superfamily/Winged helix DNA-binding domain"/>
    <property type="match status" value="1"/>
</dbReference>
<sequence>MTKKRNQRLKQFAKGWKSMGKTLKKLKGILEPNHNLKEKKKKKKYLHITSSEYMKLYTTVYNMSTQLAPNNLNDLIYDKYREFFDYYLVERVLAVLKQKRDGGGDEVFLREVVFRWENHKVMVKWVSRFFNYVDRFYTYRNALDSLHHVGLARFRGLIYDVMKGDFRNATVSLINEEREGAQVDMALLKNAIYMFVELGLGEMDCYVNDFECYMLEETTKYYSIKASSWISKDSSPEYMSKAEEFLTKEKDRVSHYLHSRFRALLRDGKAEDISRMYSLLLIRVKLGVDMVLSMFKQQIINEGMVLVQQVEEEARKNCTDLMSGSRQEDERGFIVKSMEMYEKYMSYVIGSSRMIFSFARTFYRKKLSRRLIFDRTDNDDHERLILTKLKQEFGGSFTSKMEGMITDIPLAKEIHSQYQAYAENNKTSAADPGIDLNVMVLTTGFWPNYKSPDLSLPDEMAKSIQSFKEFYQNTTKSRRLEWIYSLGSCHVNGHFEAGTIELVLGTYQAAALLLFNESDKLSYSEIKTQLKLEDEDLIRALQSLSCSRYKILNKESSDNKRVSHTDMFEFNSKFTDKMRRIRFPLPAMDQRKKVVEVVSRDRKSTIEASLVRIMKSRKVLSHQELVQECVQQLSRMFKPDIKAIKKTIENLITRDYLERDKETPNLYKYLP</sequence>
<dbReference type="Pfam" id="PF00888">
    <property type="entry name" value="Cullin"/>
    <property type="match status" value="2"/>
</dbReference>
<dbReference type="InterPro" id="IPR001373">
    <property type="entry name" value="Cullin_N"/>
</dbReference>
<evidence type="ECO:0000313" key="6">
    <source>
        <dbReference type="Proteomes" id="UP001161247"/>
    </source>
</evidence>
<dbReference type="InterPro" id="IPR059120">
    <property type="entry name" value="Cullin-like_AB"/>
</dbReference>
<dbReference type="InterPro" id="IPR036390">
    <property type="entry name" value="WH_DNA-bd_sf"/>
</dbReference>
<reference evidence="5" key="1">
    <citation type="submission" date="2023-03" db="EMBL/GenBank/DDBJ databases">
        <authorList>
            <person name="Julca I."/>
        </authorList>
    </citation>
    <scope>NUCLEOTIDE SEQUENCE</scope>
</reference>
<dbReference type="InterPro" id="IPR045093">
    <property type="entry name" value="Cullin"/>
</dbReference>
<dbReference type="FunFam" id="1.20.1310.10:FF:000001">
    <property type="entry name" value="Cullin 3"/>
    <property type="match status" value="1"/>
</dbReference>
<dbReference type="AlphaFoldDB" id="A0AAV1DJ92"/>
<dbReference type="PANTHER" id="PTHR11932">
    <property type="entry name" value="CULLIN"/>
    <property type="match status" value="1"/>
</dbReference>
<dbReference type="Gene3D" id="1.20.1310.10">
    <property type="entry name" value="Cullin Repeats"/>
    <property type="match status" value="3"/>
</dbReference>
<dbReference type="SMART" id="SM00182">
    <property type="entry name" value="CULLIN"/>
    <property type="match status" value="1"/>
</dbReference>
<evidence type="ECO:0000313" key="5">
    <source>
        <dbReference type="EMBL" id="CAI9107936.1"/>
    </source>
</evidence>
<dbReference type="Pfam" id="PF10557">
    <property type="entry name" value="Cullin_Nedd8"/>
    <property type="match status" value="1"/>
</dbReference>